<dbReference type="SUPFAM" id="SSF53756">
    <property type="entry name" value="UDP-Glycosyltransferase/glycogen phosphorylase"/>
    <property type="match status" value="1"/>
</dbReference>
<dbReference type="Pfam" id="PF13692">
    <property type="entry name" value="Glyco_trans_1_4"/>
    <property type="match status" value="1"/>
</dbReference>
<dbReference type="GO" id="GO:0016757">
    <property type="term" value="F:glycosyltransferase activity"/>
    <property type="evidence" value="ECO:0007669"/>
    <property type="project" value="UniProtKB-ARBA"/>
</dbReference>
<organism evidence="2 3">
    <name type="scientific">Bacteroides fragilis</name>
    <dbReference type="NCBI Taxonomy" id="817"/>
    <lineage>
        <taxon>Bacteria</taxon>
        <taxon>Pseudomonadati</taxon>
        <taxon>Bacteroidota</taxon>
        <taxon>Bacteroidia</taxon>
        <taxon>Bacteroidales</taxon>
        <taxon>Bacteroidaceae</taxon>
        <taxon>Bacteroides</taxon>
    </lineage>
</organism>
<keyword evidence="2" id="KW-0808">Transferase</keyword>
<name>A0A396BWE5_BACFG</name>
<evidence type="ECO:0000313" key="3">
    <source>
        <dbReference type="Proteomes" id="UP000266644"/>
    </source>
</evidence>
<dbReference type="EMBL" id="QRJE01000015">
    <property type="protein sequence ID" value="RHH11160.1"/>
    <property type="molecule type" value="Genomic_DNA"/>
</dbReference>
<sequence length="371" mass="42669">MKKIKILFLSSSLENSGPVNVLFNIIKYLDREKMDVTILSLGHSKNKSRKEEFKALVGLNVIELHYENICQSFCQYFNFMNSYKFDIIHAHCLRSLLFTFLINSNSLKFYTIHIFPGYQTLAIQGKLRGKGLNILSRFLIKRTDVNIACADFLRREIIDSITSHCLSVPNGVEAKAKISVFEKNVLKSKLSLDLKMQYFIFIGRLSVEKRPMFLIENFIKSFPKEYGLIILGDGPLLSQILPFNSERIRVLGFKTNVFDYLVASDFYISASVVEGLANTFLEALSVGLPCLVSNIPSHREVLSGSEEFIGLDFETDDGDDFQYKALCFLEQISKNTKLNVARYFEKYYTAKRMSEDYQKIYISKYTEKKDV</sequence>
<comment type="caution">
    <text evidence="2">The sequence shown here is derived from an EMBL/GenBank/DDBJ whole genome shotgun (WGS) entry which is preliminary data.</text>
</comment>
<dbReference type="RefSeq" id="WP_122330266.1">
    <property type="nucleotide sequence ID" value="NZ_JAQDYY010000011.1"/>
</dbReference>
<dbReference type="AlphaFoldDB" id="A0A396BWE5"/>
<dbReference type="PANTHER" id="PTHR45947">
    <property type="entry name" value="SULFOQUINOVOSYL TRANSFERASE SQD2"/>
    <property type="match status" value="1"/>
</dbReference>
<dbReference type="CDD" id="cd03801">
    <property type="entry name" value="GT4_PimA-like"/>
    <property type="match status" value="1"/>
</dbReference>
<proteinExistence type="predicted"/>
<accession>A0A396BWE5</accession>
<dbReference type="Pfam" id="PF13439">
    <property type="entry name" value="Glyco_transf_4"/>
    <property type="match status" value="1"/>
</dbReference>
<dbReference type="Gene3D" id="3.40.50.2000">
    <property type="entry name" value="Glycogen Phosphorylase B"/>
    <property type="match status" value="2"/>
</dbReference>
<reference evidence="2 3" key="1">
    <citation type="submission" date="2018-08" db="EMBL/GenBank/DDBJ databases">
        <title>A genome reference for cultivated species of the human gut microbiota.</title>
        <authorList>
            <person name="Zou Y."/>
            <person name="Xue W."/>
            <person name="Luo G."/>
        </authorList>
    </citation>
    <scope>NUCLEOTIDE SEQUENCE [LARGE SCALE GENOMIC DNA]</scope>
    <source>
        <strain evidence="2 3">AM18-6</strain>
    </source>
</reference>
<protein>
    <submittedName>
        <fullName evidence="2">Glycosyltransferase</fullName>
    </submittedName>
</protein>
<dbReference type="InterPro" id="IPR050194">
    <property type="entry name" value="Glycosyltransferase_grp1"/>
</dbReference>
<feature type="domain" description="Glycosyltransferase subfamily 4-like N-terminal" evidence="1">
    <location>
        <begin position="17"/>
        <end position="173"/>
    </location>
</feature>
<evidence type="ECO:0000259" key="1">
    <source>
        <dbReference type="Pfam" id="PF13439"/>
    </source>
</evidence>
<dbReference type="InterPro" id="IPR028098">
    <property type="entry name" value="Glyco_trans_4-like_N"/>
</dbReference>
<evidence type="ECO:0000313" key="2">
    <source>
        <dbReference type="EMBL" id="RHH11160.1"/>
    </source>
</evidence>
<dbReference type="PANTHER" id="PTHR45947:SF3">
    <property type="entry name" value="SULFOQUINOVOSYL TRANSFERASE SQD2"/>
    <property type="match status" value="1"/>
</dbReference>
<gene>
    <name evidence="2" type="ORF">DW228_10320</name>
</gene>
<dbReference type="Proteomes" id="UP000266644">
    <property type="component" value="Unassembled WGS sequence"/>
</dbReference>